<dbReference type="InterPro" id="IPR040680">
    <property type="entry name" value="DUF5643"/>
</dbReference>
<keyword evidence="1" id="KW-0472">Membrane</keyword>
<evidence type="ECO:0000259" key="3">
    <source>
        <dbReference type="Pfam" id="PF18705"/>
    </source>
</evidence>
<dbReference type="InterPro" id="IPR025436">
    <property type="entry name" value="DUF4179"/>
</dbReference>
<feature type="domain" description="DUF5643" evidence="3">
    <location>
        <begin position="215"/>
        <end position="326"/>
    </location>
</feature>
<dbReference type="Gene3D" id="2.60.40.1630">
    <property type="entry name" value="bacillus anthracis domain"/>
    <property type="match status" value="1"/>
</dbReference>
<reference evidence="4 5" key="1">
    <citation type="submission" date="2023-06" db="EMBL/GenBank/DDBJ databases">
        <title>Sporosarcina sp. nov., isolated from Korean tranditional fermented seafood 'Jeotgal'.</title>
        <authorList>
            <person name="Yang A.I."/>
            <person name="Shin N.-R."/>
        </authorList>
    </citation>
    <scope>NUCLEOTIDE SEQUENCE [LARGE SCALE GENOMIC DNA]</scope>
    <source>
        <strain evidence="4 5">T2O-4</strain>
    </source>
</reference>
<feature type="transmembrane region" description="Helical" evidence="1">
    <location>
        <begin position="44"/>
        <end position="63"/>
    </location>
</feature>
<keyword evidence="5" id="KW-1185">Reference proteome</keyword>
<dbReference type="Pfam" id="PF13786">
    <property type="entry name" value="DUF4179"/>
    <property type="match status" value="1"/>
</dbReference>
<name>A0ABZ0L3H8_9BACL</name>
<accession>A0ABZ0L3H8</accession>
<organism evidence="4 5">
    <name type="scientific">Sporosarcina oncorhynchi</name>
    <dbReference type="NCBI Taxonomy" id="3056444"/>
    <lineage>
        <taxon>Bacteria</taxon>
        <taxon>Bacillati</taxon>
        <taxon>Bacillota</taxon>
        <taxon>Bacilli</taxon>
        <taxon>Bacillales</taxon>
        <taxon>Caryophanaceae</taxon>
        <taxon>Sporosarcina</taxon>
    </lineage>
</organism>
<evidence type="ECO:0000313" key="4">
    <source>
        <dbReference type="EMBL" id="WOV86458.1"/>
    </source>
</evidence>
<protein>
    <submittedName>
        <fullName evidence="4">DUF4179 domain-containing protein</fullName>
    </submittedName>
</protein>
<keyword evidence="1" id="KW-0812">Transmembrane</keyword>
<dbReference type="EMBL" id="CP129118">
    <property type="protein sequence ID" value="WOV86458.1"/>
    <property type="molecule type" value="Genomic_DNA"/>
</dbReference>
<feature type="domain" description="DUF4179" evidence="2">
    <location>
        <begin position="42"/>
        <end position="132"/>
    </location>
</feature>
<gene>
    <name evidence="4" type="ORF">QWT69_11085</name>
</gene>
<evidence type="ECO:0000256" key="1">
    <source>
        <dbReference type="SAM" id="Phobius"/>
    </source>
</evidence>
<evidence type="ECO:0000313" key="5">
    <source>
        <dbReference type="Proteomes" id="UP001303902"/>
    </source>
</evidence>
<sequence>MEKWKEEIEKNEIQDEQLENAILEGFKQAKVTEMKKRRFVKRSVWTTVVAAILLLTFITSIRVSPAFANAVASIPGMAGFVETIQNDKGLRLAVENEHFQEIGVSEETEDMKVTVEGMITDETAMIAFLTIETDRFADHSRPEFRILNLQGEVIVTSNTVGASFEYTDTRIIATTEVEFEFNRTVPSGKLLLEYEVNDEIIQIPFENTLQPIRKEQYIINETAIVEGQKIHIRSVTIGSLKTAVEVEFDEENTKEILGFEDLKLIDGSGETWSSISNGVTASGTDESNVMIYYLQSNYFKESDHLTLTFNKLMAMDKDEAFVVIDTEKKKIIRQPPLNLFSNLTVSGSFIEIEMKSEKGSHYDPFSILLDANGNEVESNAQGSIASEEKMNIHFELAEKPFKNPIRLPLISYPSYINGDVTIKIK</sequence>
<dbReference type="RefSeq" id="WP_317965658.1">
    <property type="nucleotide sequence ID" value="NZ_CP129118.1"/>
</dbReference>
<evidence type="ECO:0000259" key="2">
    <source>
        <dbReference type="Pfam" id="PF13786"/>
    </source>
</evidence>
<dbReference type="Proteomes" id="UP001303902">
    <property type="component" value="Chromosome"/>
</dbReference>
<dbReference type="Pfam" id="PF18705">
    <property type="entry name" value="DUF5643"/>
    <property type="match status" value="1"/>
</dbReference>
<keyword evidence="1" id="KW-1133">Transmembrane helix</keyword>
<proteinExistence type="predicted"/>